<evidence type="ECO:0000256" key="5">
    <source>
        <dbReference type="SAM" id="MobiDB-lite"/>
    </source>
</evidence>
<protein>
    <submittedName>
        <fullName evidence="7">ABC transporter substrate-binding protein</fullName>
    </submittedName>
</protein>
<proteinExistence type="inferred from homology"/>
<keyword evidence="4" id="KW-0732">Signal</keyword>
<organism evidence="7 8">
    <name type="scientific">Staphylococcus marylandisciuri</name>
    <dbReference type="NCBI Taxonomy" id="2981529"/>
    <lineage>
        <taxon>Bacteria</taxon>
        <taxon>Bacillati</taxon>
        <taxon>Bacillota</taxon>
        <taxon>Bacilli</taxon>
        <taxon>Bacillales</taxon>
        <taxon>Staphylococcaceae</taxon>
        <taxon>Staphylococcus</taxon>
    </lineage>
</organism>
<dbReference type="PANTHER" id="PTHR30532:SF26">
    <property type="entry name" value="IRON(3+)-HYDROXAMATE-BINDING PROTEIN FHUD"/>
    <property type="match status" value="1"/>
</dbReference>
<keyword evidence="3" id="KW-0813">Transport</keyword>
<dbReference type="EMBL" id="JAOPKZ010000017">
    <property type="protein sequence ID" value="MCU5746950.1"/>
    <property type="molecule type" value="Genomic_DNA"/>
</dbReference>
<evidence type="ECO:0000256" key="3">
    <source>
        <dbReference type="ARBA" id="ARBA00022448"/>
    </source>
</evidence>
<comment type="subcellular location">
    <subcellularLocation>
        <location evidence="1">Cell envelope</location>
    </subcellularLocation>
</comment>
<reference evidence="7 8" key="1">
    <citation type="journal article" date="2023" name="Int. J. Syst. Evol. Microbiol.">
        <title>Streptococcus sciuri sp. nov., Staphylococcus marylandisciuri sp. nov. and Staphylococcus americanisciuri sp. nov., isolated from faeces of eastern grey squirrel (Sciurus carolinensis).</title>
        <authorList>
            <person name="Volokhov D.V."/>
            <person name="Zagorodnyaya T.A."/>
            <person name="Furtak V.A."/>
            <person name="Nattanmai G."/>
            <person name="Randall L."/>
            <person name="Jose S."/>
            <person name="Gao Y."/>
            <person name="Eisenberg T."/>
            <person name="Delmonte P."/>
            <person name="Blom J."/>
            <person name="Mitchell K.K."/>
        </authorList>
    </citation>
    <scope>NUCLEOTIDE SEQUENCE [LARGE SCALE GENOMIC DNA]</scope>
    <source>
        <strain evidence="7 8">SQ8-PEA</strain>
    </source>
</reference>
<evidence type="ECO:0000256" key="4">
    <source>
        <dbReference type="ARBA" id="ARBA00022729"/>
    </source>
</evidence>
<dbReference type="PROSITE" id="PS51257">
    <property type="entry name" value="PROKAR_LIPOPROTEIN"/>
    <property type="match status" value="1"/>
</dbReference>
<accession>A0ABT2QSK8</accession>
<dbReference type="PANTHER" id="PTHR30532">
    <property type="entry name" value="IRON III DICITRATE-BINDING PERIPLASMIC PROTEIN"/>
    <property type="match status" value="1"/>
</dbReference>
<dbReference type="InterPro" id="IPR002491">
    <property type="entry name" value="ABC_transptr_periplasmic_BD"/>
</dbReference>
<dbReference type="InterPro" id="IPR051313">
    <property type="entry name" value="Bact_iron-sidero_bind"/>
</dbReference>
<evidence type="ECO:0000313" key="8">
    <source>
        <dbReference type="Proteomes" id="UP001209553"/>
    </source>
</evidence>
<feature type="compositionally biased region" description="Basic and acidic residues" evidence="5">
    <location>
        <begin position="22"/>
        <end position="32"/>
    </location>
</feature>
<gene>
    <name evidence="7" type="ORF">N9R04_09695</name>
</gene>
<dbReference type="RefSeq" id="WP_262856651.1">
    <property type="nucleotide sequence ID" value="NZ_JAOPKZ010000017.1"/>
</dbReference>
<dbReference type="Proteomes" id="UP001209553">
    <property type="component" value="Unassembled WGS sequence"/>
</dbReference>
<feature type="region of interest" description="Disordered" evidence="5">
    <location>
        <begin position="22"/>
        <end position="48"/>
    </location>
</feature>
<keyword evidence="8" id="KW-1185">Reference proteome</keyword>
<name>A0ABT2QSK8_9STAP</name>
<sequence>MKKLIFITMCLILLLAACNTNDSKDKSHESKSDNSATKTFKQDDGTKVKIPKNPKRIVVLHPTYVGALVKFDHKPVGVTEFVSQNKTLDEATKGIKRIGQGNVEQVTKTKPDLIITTKEDKNVKKLKKIAPTIQMDAMKSNYKETTKKLGEIVNEQDKADKWLKDWENKLQEDKKSLGDNIKGKTITVLQATPKGLTAFGKNYGRGTEIVYDGYGMKQPKMLEKETKNAYMATLSEEKLADYAGDYIILASMGQKPPFTQKENWKNLKTVKNGHVIDLNVQDTQYNDPISLEKQRKIIFDQLKEMK</sequence>
<dbReference type="SUPFAM" id="SSF53807">
    <property type="entry name" value="Helical backbone' metal receptor"/>
    <property type="match status" value="1"/>
</dbReference>
<evidence type="ECO:0000256" key="2">
    <source>
        <dbReference type="ARBA" id="ARBA00008814"/>
    </source>
</evidence>
<evidence type="ECO:0000313" key="7">
    <source>
        <dbReference type="EMBL" id="MCU5746950.1"/>
    </source>
</evidence>
<dbReference type="Pfam" id="PF01497">
    <property type="entry name" value="Peripla_BP_2"/>
    <property type="match status" value="1"/>
</dbReference>
<dbReference type="PROSITE" id="PS50983">
    <property type="entry name" value="FE_B12_PBP"/>
    <property type="match status" value="1"/>
</dbReference>
<comment type="caution">
    <text evidence="7">The sequence shown here is derived from an EMBL/GenBank/DDBJ whole genome shotgun (WGS) entry which is preliminary data.</text>
</comment>
<dbReference type="Gene3D" id="3.40.50.1980">
    <property type="entry name" value="Nitrogenase molybdenum iron protein domain"/>
    <property type="match status" value="2"/>
</dbReference>
<comment type="similarity">
    <text evidence="2">Belongs to the bacterial solute-binding protein 8 family.</text>
</comment>
<evidence type="ECO:0000256" key="1">
    <source>
        <dbReference type="ARBA" id="ARBA00004196"/>
    </source>
</evidence>
<feature type="domain" description="Fe/B12 periplasmic-binding" evidence="6">
    <location>
        <begin position="56"/>
        <end position="306"/>
    </location>
</feature>
<evidence type="ECO:0000259" key="6">
    <source>
        <dbReference type="PROSITE" id="PS50983"/>
    </source>
</evidence>